<sequence>MKSLSLTTWSLFEDDVDFVTLRQMISQASALTAFTYTAGRGRRWGSLSMTASSSREDVSPHSLVNKLRFQKSTLRKLHLNFVHEAYTFTAESPSVFVSSAQLHEFAHLENLTLDVSSYCRHIFDREDIGPGWDESTCLTELLPSTICDLTIFIHDIEQEEYWLDLIHLGKHVVSGRHLGLRRLQINAMLVVRDAISASQDQEYEETREERTRKILAAKEPDVRRAFRSSRVQVVFKLPADFGQ</sequence>
<proteinExistence type="predicted"/>
<name>A0A9W8VAG6_9HYPO</name>
<dbReference type="EMBL" id="JAOQAZ010000023">
    <property type="protein sequence ID" value="KAJ4253857.1"/>
    <property type="molecule type" value="Genomic_DNA"/>
</dbReference>
<evidence type="ECO:0000313" key="2">
    <source>
        <dbReference type="Proteomes" id="UP001152049"/>
    </source>
</evidence>
<reference evidence="1" key="1">
    <citation type="submission" date="2022-09" db="EMBL/GenBank/DDBJ databases">
        <title>Fusarium specimens isolated from Avocado Roots.</title>
        <authorList>
            <person name="Stajich J."/>
            <person name="Roper C."/>
            <person name="Heimlech-Rivalta G."/>
        </authorList>
    </citation>
    <scope>NUCLEOTIDE SEQUENCE</scope>
    <source>
        <strain evidence="1">CF00136</strain>
    </source>
</reference>
<protein>
    <submittedName>
        <fullName evidence="1">Uncharacterized protein</fullName>
    </submittedName>
</protein>
<dbReference type="Proteomes" id="UP001152049">
    <property type="component" value="Unassembled WGS sequence"/>
</dbReference>
<organism evidence="1 2">
    <name type="scientific">Fusarium torreyae</name>
    <dbReference type="NCBI Taxonomy" id="1237075"/>
    <lineage>
        <taxon>Eukaryota</taxon>
        <taxon>Fungi</taxon>
        <taxon>Dikarya</taxon>
        <taxon>Ascomycota</taxon>
        <taxon>Pezizomycotina</taxon>
        <taxon>Sordariomycetes</taxon>
        <taxon>Hypocreomycetidae</taxon>
        <taxon>Hypocreales</taxon>
        <taxon>Nectriaceae</taxon>
        <taxon>Fusarium</taxon>
    </lineage>
</organism>
<dbReference type="AlphaFoldDB" id="A0A9W8VAG6"/>
<keyword evidence="2" id="KW-1185">Reference proteome</keyword>
<gene>
    <name evidence="1" type="ORF">NW762_010252</name>
</gene>
<evidence type="ECO:0000313" key="1">
    <source>
        <dbReference type="EMBL" id="KAJ4253857.1"/>
    </source>
</evidence>
<accession>A0A9W8VAG6</accession>
<comment type="caution">
    <text evidence="1">The sequence shown here is derived from an EMBL/GenBank/DDBJ whole genome shotgun (WGS) entry which is preliminary data.</text>
</comment>